<protein>
    <submittedName>
        <fullName evidence="2">Uncharacterized protein</fullName>
    </submittedName>
</protein>
<comment type="caution">
    <text evidence="2">The sequence shown here is derived from an EMBL/GenBank/DDBJ whole genome shotgun (WGS) entry which is preliminary data.</text>
</comment>
<dbReference type="EMBL" id="AQGS01001130">
    <property type="protein sequence ID" value="EPS35455.1"/>
    <property type="molecule type" value="Genomic_DNA"/>
</dbReference>
<evidence type="ECO:0000313" key="2">
    <source>
        <dbReference type="EMBL" id="EPS35455.1"/>
    </source>
</evidence>
<reference evidence="2 3" key="1">
    <citation type="journal article" date="2013" name="PLoS Genet.">
        <title>Genomic mechanisms accounting for the adaptation to parasitism in nematode-trapping fungi.</title>
        <authorList>
            <person name="Meerupati T."/>
            <person name="Andersson K.M."/>
            <person name="Friman E."/>
            <person name="Kumar D."/>
            <person name="Tunlid A."/>
            <person name="Ahren D."/>
        </authorList>
    </citation>
    <scope>NUCLEOTIDE SEQUENCE [LARGE SCALE GENOMIC DNA]</scope>
    <source>
        <strain evidence="2 3">CBS 200.50</strain>
    </source>
</reference>
<sequence length="61" mass="6196">MKPTATSPKATKSQGSEQKTVADSKGGASGQPIGNLSGCPHCGAQDISPDGWCYNCGRQVT</sequence>
<feature type="region of interest" description="Disordered" evidence="1">
    <location>
        <begin position="1"/>
        <end position="30"/>
    </location>
</feature>
<organism evidence="2 3">
    <name type="scientific">Dactylellina haptotyla (strain CBS 200.50)</name>
    <name type="common">Nematode-trapping fungus</name>
    <name type="synonym">Monacrosporium haptotylum</name>
    <dbReference type="NCBI Taxonomy" id="1284197"/>
    <lineage>
        <taxon>Eukaryota</taxon>
        <taxon>Fungi</taxon>
        <taxon>Dikarya</taxon>
        <taxon>Ascomycota</taxon>
        <taxon>Pezizomycotina</taxon>
        <taxon>Orbiliomycetes</taxon>
        <taxon>Orbiliales</taxon>
        <taxon>Orbiliaceae</taxon>
        <taxon>Dactylellina</taxon>
    </lineage>
</organism>
<accession>S7ZXI0</accession>
<evidence type="ECO:0000313" key="3">
    <source>
        <dbReference type="Proteomes" id="UP000015100"/>
    </source>
</evidence>
<evidence type="ECO:0000256" key="1">
    <source>
        <dbReference type="SAM" id="MobiDB-lite"/>
    </source>
</evidence>
<reference evidence="3" key="2">
    <citation type="submission" date="2013-04" db="EMBL/GenBank/DDBJ databases">
        <title>Genomic mechanisms accounting for the adaptation to parasitism in nematode-trapping fungi.</title>
        <authorList>
            <person name="Ahren D.G."/>
        </authorList>
    </citation>
    <scope>NUCLEOTIDE SEQUENCE [LARGE SCALE GENOMIC DNA]</scope>
    <source>
        <strain evidence="3">CBS 200.50</strain>
    </source>
</reference>
<keyword evidence="3" id="KW-1185">Reference proteome</keyword>
<proteinExistence type="predicted"/>
<dbReference type="Proteomes" id="UP000015100">
    <property type="component" value="Unassembled WGS sequence"/>
</dbReference>
<name>S7ZXI0_DACHA</name>
<dbReference type="HOGENOM" id="CLU_2922578_0_0_1"/>
<dbReference type="AlphaFoldDB" id="S7ZXI0"/>
<feature type="compositionally biased region" description="Polar residues" evidence="1">
    <location>
        <begin position="1"/>
        <end position="21"/>
    </location>
</feature>
<gene>
    <name evidence="2" type="ORF">H072_11145</name>
</gene>